<dbReference type="PANTHER" id="PTHR43175">
    <property type="entry name" value="CARBONIC ANHYDRASE"/>
    <property type="match status" value="1"/>
</dbReference>
<keyword evidence="8" id="KW-1185">Reference proteome</keyword>
<comment type="function">
    <text evidence="5">Reversible hydration of carbon dioxide.</text>
</comment>
<comment type="caution">
    <text evidence="7">The sequence shown here is derived from an EMBL/GenBank/DDBJ whole genome shotgun (WGS) entry which is preliminary data.</text>
</comment>
<evidence type="ECO:0000256" key="5">
    <source>
        <dbReference type="RuleBase" id="RU003956"/>
    </source>
</evidence>
<dbReference type="SMART" id="SM00947">
    <property type="entry name" value="Pro_CA"/>
    <property type="match status" value="1"/>
</dbReference>
<keyword evidence="3 4" id="KW-0862">Zinc</keyword>
<comment type="catalytic activity">
    <reaction evidence="5">
        <text>hydrogencarbonate + H(+) = CO2 + H2O</text>
        <dbReference type="Rhea" id="RHEA:10748"/>
        <dbReference type="ChEBI" id="CHEBI:15377"/>
        <dbReference type="ChEBI" id="CHEBI:15378"/>
        <dbReference type="ChEBI" id="CHEBI:16526"/>
        <dbReference type="ChEBI" id="CHEBI:17544"/>
        <dbReference type="EC" id="4.2.1.1"/>
    </reaction>
</comment>
<organism evidence="7 8">
    <name type="scientific">Phomopsis amygdali</name>
    <name type="common">Fusicoccum amygdali</name>
    <dbReference type="NCBI Taxonomy" id="1214568"/>
    <lineage>
        <taxon>Eukaryota</taxon>
        <taxon>Fungi</taxon>
        <taxon>Dikarya</taxon>
        <taxon>Ascomycota</taxon>
        <taxon>Pezizomycotina</taxon>
        <taxon>Sordariomycetes</taxon>
        <taxon>Sordariomycetidae</taxon>
        <taxon>Diaporthales</taxon>
        <taxon>Diaporthaceae</taxon>
        <taxon>Diaporthe</taxon>
    </lineage>
</organism>
<evidence type="ECO:0000256" key="1">
    <source>
        <dbReference type="ARBA" id="ARBA00006217"/>
    </source>
</evidence>
<feature type="binding site" evidence="4">
    <location>
        <position position="46"/>
    </location>
    <ligand>
        <name>Zn(2+)</name>
        <dbReference type="ChEBI" id="CHEBI:29105"/>
    </ligand>
</feature>
<keyword evidence="5" id="KW-0456">Lyase</keyword>
<evidence type="ECO:0000313" key="8">
    <source>
        <dbReference type="Proteomes" id="UP001265746"/>
    </source>
</evidence>
<dbReference type="CDD" id="cd03379">
    <property type="entry name" value="beta_CA_cladeD"/>
    <property type="match status" value="1"/>
</dbReference>
<dbReference type="EC" id="4.2.1.1" evidence="5"/>
<gene>
    <name evidence="7" type="ORF">N8I77_013003</name>
</gene>
<dbReference type="InterPro" id="IPR036874">
    <property type="entry name" value="Carbonic_anhydrase_sf"/>
</dbReference>
<evidence type="ECO:0000256" key="6">
    <source>
        <dbReference type="SAM" id="MobiDB-lite"/>
    </source>
</evidence>
<reference evidence="7" key="1">
    <citation type="submission" date="2023-06" db="EMBL/GenBank/DDBJ databases">
        <authorList>
            <person name="Noh H."/>
        </authorList>
    </citation>
    <scope>NUCLEOTIDE SEQUENCE</scope>
    <source>
        <strain evidence="7">DUCC20226</strain>
    </source>
</reference>
<dbReference type="GO" id="GO:0008270">
    <property type="term" value="F:zinc ion binding"/>
    <property type="evidence" value="ECO:0007669"/>
    <property type="project" value="UniProtKB-UniRule"/>
</dbReference>
<proteinExistence type="inferred from homology"/>
<evidence type="ECO:0000256" key="3">
    <source>
        <dbReference type="ARBA" id="ARBA00022833"/>
    </source>
</evidence>
<sequence length="215" mass="23067">MSNRVNTANRRAMLAANQAYAATLPAAQRQLPLAPSKKYLIVTCMDARIDPAKAFGINLGDAHVIRNAGGSAKAALRDIVISTHFLGVEEVFIIKHKDCGMKLLNSTGKPVIQQLYPDHIVCPGASSIVDMPFHEFACPYAAVRADWWFVQNHPAIRANDASKPERKIVIHGFVYDPATGTLDDVEPQVDPSQNPIPGSQPNPPPAEAASGPASG</sequence>
<evidence type="ECO:0000313" key="7">
    <source>
        <dbReference type="EMBL" id="KAK2597137.1"/>
    </source>
</evidence>
<dbReference type="GO" id="GO:0004089">
    <property type="term" value="F:carbonate dehydratase activity"/>
    <property type="evidence" value="ECO:0007669"/>
    <property type="project" value="UniProtKB-UniRule"/>
</dbReference>
<dbReference type="PANTHER" id="PTHR43175:SF3">
    <property type="entry name" value="CARBON DISULFIDE HYDROLASE"/>
    <property type="match status" value="1"/>
</dbReference>
<feature type="binding site" evidence="4">
    <location>
        <position position="96"/>
    </location>
    <ligand>
        <name>Zn(2+)</name>
        <dbReference type="ChEBI" id="CHEBI:29105"/>
    </ligand>
</feature>
<dbReference type="Proteomes" id="UP001265746">
    <property type="component" value="Unassembled WGS sequence"/>
</dbReference>
<accession>A0AAD9VWY6</accession>
<keyword evidence="2 4" id="KW-0479">Metal-binding</keyword>
<dbReference type="Gene3D" id="3.40.1050.10">
    <property type="entry name" value="Carbonic anhydrase"/>
    <property type="match status" value="1"/>
</dbReference>
<feature type="binding site" evidence="4">
    <location>
        <position position="44"/>
    </location>
    <ligand>
        <name>Zn(2+)</name>
        <dbReference type="ChEBI" id="CHEBI:29105"/>
    </ligand>
</feature>
<feature type="region of interest" description="Disordered" evidence="6">
    <location>
        <begin position="178"/>
        <end position="215"/>
    </location>
</feature>
<dbReference type="EMBL" id="JAUJFL010000010">
    <property type="protein sequence ID" value="KAK2597137.1"/>
    <property type="molecule type" value="Genomic_DNA"/>
</dbReference>
<name>A0AAD9VWY6_PHOAM</name>
<dbReference type="InterPro" id="IPR001765">
    <property type="entry name" value="Carbonic_anhydrase"/>
</dbReference>
<dbReference type="AlphaFoldDB" id="A0AAD9VWY6"/>
<protein>
    <recommendedName>
        <fullName evidence="5">Carbonic anhydrase</fullName>
        <ecNumber evidence="5">4.2.1.1</ecNumber>
    </recommendedName>
    <alternativeName>
        <fullName evidence="5">Carbonate dehydratase</fullName>
    </alternativeName>
</protein>
<comment type="similarity">
    <text evidence="1 5">Belongs to the beta-class carbonic anhydrase family.</text>
</comment>
<dbReference type="SUPFAM" id="SSF53056">
    <property type="entry name" value="beta-carbonic anhydrase, cab"/>
    <property type="match status" value="1"/>
</dbReference>
<evidence type="ECO:0000256" key="4">
    <source>
        <dbReference type="PIRSR" id="PIRSR601765-1"/>
    </source>
</evidence>
<evidence type="ECO:0000256" key="2">
    <source>
        <dbReference type="ARBA" id="ARBA00022723"/>
    </source>
</evidence>
<comment type="cofactor">
    <cofactor evidence="4">
        <name>Zn(2+)</name>
        <dbReference type="ChEBI" id="CHEBI:29105"/>
    </cofactor>
    <text evidence="4">Binds 1 zinc ion per subunit.</text>
</comment>
<dbReference type="Pfam" id="PF00484">
    <property type="entry name" value="Pro_CA"/>
    <property type="match status" value="1"/>
</dbReference>
<feature type="binding site" evidence="4">
    <location>
        <position position="99"/>
    </location>
    <ligand>
        <name>Zn(2+)</name>
        <dbReference type="ChEBI" id="CHEBI:29105"/>
    </ligand>
</feature>